<organism evidence="8">
    <name type="scientific">marine metagenome</name>
    <dbReference type="NCBI Taxonomy" id="408172"/>
    <lineage>
        <taxon>unclassified sequences</taxon>
        <taxon>metagenomes</taxon>
        <taxon>ecological metagenomes</taxon>
    </lineage>
</organism>
<dbReference type="InterPro" id="IPR036388">
    <property type="entry name" value="WH-like_DNA-bd_sf"/>
</dbReference>
<evidence type="ECO:0000256" key="4">
    <source>
        <dbReference type="ARBA" id="ARBA00023163"/>
    </source>
</evidence>
<dbReference type="InterPro" id="IPR013325">
    <property type="entry name" value="RNA_pol_sigma_r2"/>
</dbReference>
<dbReference type="Gene3D" id="1.10.10.10">
    <property type="entry name" value="Winged helix-like DNA-binding domain superfamily/Winged helix DNA-binding domain"/>
    <property type="match status" value="1"/>
</dbReference>
<comment type="similarity">
    <text evidence="1">Belongs to the sigma-70 factor family. ECF subfamily.</text>
</comment>
<dbReference type="InterPro" id="IPR013324">
    <property type="entry name" value="RNA_pol_sigma_r3/r4-like"/>
</dbReference>
<keyword evidence="4" id="KW-0804">Transcription</keyword>
<dbReference type="EMBL" id="UINC01126670">
    <property type="protein sequence ID" value="SVD05296.1"/>
    <property type="molecule type" value="Genomic_DNA"/>
</dbReference>
<dbReference type="InterPro" id="IPR013249">
    <property type="entry name" value="RNA_pol_sigma70_r4_t2"/>
</dbReference>
<feature type="domain" description="RNA polymerase sigma-70 region 2" evidence="6">
    <location>
        <begin position="30"/>
        <end position="93"/>
    </location>
</feature>
<proteinExistence type="inferred from homology"/>
<keyword evidence="2" id="KW-0805">Transcription regulation</keyword>
<feature type="compositionally biased region" description="Basic and acidic residues" evidence="5">
    <location>
        <begin position="8"/>
        <end position="19"/>
    </location>
</feature>
<keyword evidence="3" id="KW-0731">Sigma factor</keyword>
<sequence>MEAFSLKMSEDMTKEKGEADESPLTLEELFASMEGPLLAYVYHLMNDRDEAQDIVQESFLRLHQHFNEVRQPSAWLYRTSRNLAFSYKRKHGKVVPFSPIAGEDEDQSINPVDEQPLPDDRTERLESVGLAMLCLDRLAEDMRTLVNMKFVEGLSYKEMASSTGMSIGNVGYKLHHAIKFLAGEMEREGALA</sequence>
<evidence type="ECO:0000256" key="2">
    <source>
        <dbReference type="ARBA" id="ARBA00023015"/>
    </source>
</evidence>
<evidence type="ECO:0000259" key="6">
    <source>
        <dbReference type="Pfam" id="PF04542"/>
    </source>
</evidence>
<evidence type="ECO:0000259" key="7">
    <source>
        <dbReference type="Pfam" id="PF08281"/>
    </source>
</evidence>
<dbReference type="PANTHER" id="PTHR43133:SF51">
    <property type="entry name" value="RNA POLYMERASE SIGMA FACTOR"/>
    <property type="match status" value="1"/>
</dbReference>
<name>A0A382S5X5_9ZZZZ</name>
<dbReference type="GO" id="GO:0003677">
    <property type="term" value="F:DNA binding"/>
    <property type="evidence" value="ECO:0007669"/>
    <property type="project" value="InterPro"/>
</dbReference>
<dbReference type="InterPro" id="IPR014284">
    <property type="entry name" value="RNA_pol_sigma-70_dom"/>
</dbReference>
<dbReference type="GO" id="GO:0006352">
    <property type="term" value="P:DNA-templated transcription initiation"/>
    <property type="evidence" value="ECO:0007669"/>
    <property type="project" value="InterPro"/>
</dbReference>
<dbReference type="NCBIfam" id="TIGR02937">
    <property type="entry name" value="sigma70-ECF"/>
    <property type="match status" value="1"/>
</dbReference>
<dbReference type="Pfam" id="PF04542">
    <property type="entry name" value="Sigma70_r2"/>
    <property type="match status" value="1"/>
</dbReference>
<protein>
    <recommendedName>
        <fullName evidence="9">RNA polymerase sigma-70 region 2 domain-containing protein</fullName>
    </recommendedName>
</protein>
<reference evidence="8" key="1">
    <citation type="submission" date="2018-05" db="EMBL/GenBank/DDBJ databases">
        <authorList>
            <person name="Lanie J.A."/>
            <person name="Ng W.-L."/>
            <person name="Kazmierczak K.M."/>
            <person name="Andrzejewski T.M."/>
            <person name="Davidsen T.M."/>
            <person name="Wayne K.J."/>
            <person name="Tettelin H."/>
            <person name="Glass J.I."/>
            <person name="Rusch D."/>
            <person name="Podicherti R."/>
            <person name="Tsui H.-C.T."/>
            <person name="Winkler M.E."/>
        </authorList>
    </citation>
    <scope>NUCLEOTIDE SEQUENCE</scope>
</reference>
<dbReference type="SUPFAM" id="SSF88659">
    <property type="entry name" value="Sigma3 and sigma4 domains of RNA polymerase sigma factors"/>
    <property type="match status" value="1"/>
</dbReference>
<dbReference type="SUPFAM" id="SSF88946">
    <property type="entry name" value="Sigma2 domain of RNA polymerase sigma factors"/>
    <property type="match status" value="1"/>
</dbReference>
<evidence type="ECO:0000256" key="3">
    <source>
        <dbReference type="ARBA" id="ARBA00023082"/>
    </source>
</evidence>
<evidence type="ECO:0000256" key="1">
    <source>
        <dbReference type="ARBA" id="ARBA00010641"/>
    </source>
</evidence>
<feature type="domain" description="RNA polymerase sigma factor 70 region 4 type 2" evidence="7">
    <location>
        <begin position="132"/>
        <end position="181"/>
    </location>
</feature>
<dbReference type="Gene3D" id="1.10.1740.10">
    <property type="match status" value="1"/>
</dbReference>
<dbReference type="AlphaFoldDB" id="A0A382S5X5"/>
<dbReference type="InterPro" id="IPR039425">
    <property type="entry name" value="RNA_pol_sigma-70-like"/>
</dbReference>
<evidence type="ECO:0000256" key="5">
    <source>
        <dbReference type="SAM" id="MobiDB-lite"/>
    </source>
</evidence>
<dbReference type="Pfam" id="PF08281">
    <property type="entry name" value="Sigma70_r4_2"/>
    <property type="match status" value="1"/>
</dbReference>
<dbReference type="InterPro" id="IPR007627">
    <property type="entry name" value="RNA_pol_sigma70_r2"/>
</dbReference>
<gene>
    <name evidence="8" type="ORF">METZ01_LOCUS358150</name>
</gene>
<feature type="region of interest" description="Disordered" evidence="5">
    <location>
        <begin position="99"/>
        <end position="119"/>
    </location>
</feature>
<accession>A0A382S5X5</accession>
<evidence type="ECO:0008006" key="9">
    <source>
        <dbReference type="Google" id="ProtNLM"/>
    </source>
</evidence>
<dbReference type="GO" id="GO:0016987">
    <property type="term" value="F:sigma factor activity"/>
    <property type="evidence" value="ECO:0007669"/>
    <property type="project" value="UniProtKB-KW"/>
</dbReference>
<feature type="region of interest" description="Disordered" evidence="5">
    <location>
        <begin position="1"/>
        <end position="22"/>
    </location>
</feature>
<evidence type="ECO:0000313" key="8">
    <source>
        <dbReference type="EMBL" id="SVD05296.1"/>
    </source>
</evidence>
<dbReference type="PANTHER" id="PTHR43133">
    <property type="entry name" value="RNA POLYMERASE ECF-TYPE SIGMA FACTO"/>
    <property type="match status" value="1"/>
</dbReference>